<dbReference type="GO" id="GO:0000045">
    <property type="term" value="P:autophagosome assembly"/>
    <property type="evidence" value="ECO:0007669"/>
    <property type="project" value="TreeGrafter"/>
</dbReference>
<accession>A0A9X6NIC5</accession>
<dbReference type="GO" id="GO:0045893">
    <property type="term" value="P:positive regulation of DNA-templated transcription"/>
    <property type="evidence" value="ECO:0007669"/>
    <property type="project" value="TreeGrafter"/>
</dbReference>
<keyword evidence="3" id="KW-0963">Cytoplasm</keyword>
<keyword evidence="13" id="KW-1185">Reference proteome</keyword>
<evidence type="ECO:0000256" key="11">
    <source>
        <dbReference type="SAM" id="MobiDB-lite"/>
    </source>
</evidence>
<evidence type="ECO:0000256" key="4">
    <source>
        <dbReference type="ARBA" id="ARBA00023006"/>
    </source>
</evidence>
<comment type="subcellular location">
    <subcellularLocation>
        <location evidence="2">Cytoplasm</location>
        <location evidence="2">Cytosol</location>
    </subcellularLocation>
    <subcellularLocation>
        <location evidence="1">Cytoplasmic vesicle</location>
        <location evidence="1">Autophagosome</location>
    </subcellularLocation>
    <subcellularLocation>
        <location evidence="10">Nucleus</location>
        <location evidence="10">Nuclear body</location>
    </subcellularLocation>
</comment>
<evidence type="ECO:0000256" key="5">
    <source>
        <dbReference type="ARBA" id="ARBA00023015"/>
    </source>
</evidence>
<keyword evidence="6" id="KW-0010">Activator</keyword>
<organism evidence="12 13">
    <name type="scientific">Hypsibius exemplaris</name>
    <name type="common">Freshwater tardigrade</name>
    <dbReference type="NCBI Taxonomy" id="2072580"/>
    <lineage>
        <taxon>Eukaryota</taxon>
        <taxon>Metazoa</taxon>
        <taxon>Ecdysozoa</taxon>
        <taxon>Tardigrada</taxon>
        <taxon>Eutardigrada</taxon>
        <taxon>Parachela</taxon>
        <taxon>Hypsibioidea</taxon>
        <taxon>Hypsibiidae</taxon>
        <taxon>Hypsibius</taxon>
    </lineage>
</organism>
<evidence type="ECO:0000256" key="7">
    <source>
        <dbReference type="ARBA" id="ARBA00023163"/>
    </source>
</evidence>
<keyword evidence="7" id="KW-0804">Transcription</keyword>
<dbReference type="Proteomes" id="UP000192578">
    <property type="component" value="Unassembled WGS sequence"/>
</dbReference>
<dbReference type="GO" id="GO:0016604">
    <property type="term" value="C:nuclear body"/>
    <property type="evidence" value="ECO:0007669"/>
    <property type="project" value="UniProtKB-SubCell"/>
</dbReference>
<evidence type="ECO:0000256" key="1">
    <source>
        <dbReference type="ARBA" id="ARBA00004419"/>
    </source>
</evidence>
<dbReference type="OrthoDB" id="10041339at2759"/>
<dbReference type="GO" id="GO:0005829">
    <property type="term" value="C:cytosol"/>
    <property type="evidence" value="ECO:0007669"/>
    <property type="project" value="UniProtKB-SubCell"/>
</dbReference>
<proteinExistence type="predicted"/>
<evidence type="ECO:0000256" key="2">
    <source>
        <dbReference type="ARBA" id="ARBA00004514"/>
    </source>
</evidence>
<feature type="compositionally biased region" description="Low complexity" evidence="11">
    <location>
        <begin position="288"/>
        <end position="312"/>
    </location>
</feature>
<comment type="caution">
    <text evidence="12">The sequence shown here is derived from an EMBL/GenBank/DDBJ whole genome shotgun (WGS) entry which is preliminary data.</text>
</comment>
<dbReference type="Pfam" id="PF14839">
    <property type="entry name" value="DOR"/>
    <property type="match status" value="1"/>
</dbReference>
<sequence length="415" mass="44895">MNAVVTVALTQMEHFGFAAAASVPFRAHQLTFSLPSARPRPTTKNTLVCTPFYYLLTTDLRYHTTQGTRQTITPSDMASMFSNVLGYLCPKTAAGQDPNGSNAQPPLHRVPSDISVPDNCSDRDDLENAVYGIEDVQDDWQIVRKMSDVSSGDGEEEDEVYLDDGSGEALFALDEDDMEDLQNYQHPQPVRRVPGATTVIGQQYRACPTTTTTRNRWCLAPPPCFTRSAPSPCSTNPLENLLIEHPSMSVYLSPVAATTAATAARRTAALYRSAPPGIMGENLGNTRPPGGHASPARRPAAPEPETSAAVAVSHRVLHSKRKRRVRAQRHAAGGAIQTTTTPPPTVQTTTPGELGVAVGPAADEADKQLQTEEKDARAGRKLLAKNQLQRGNLLPEVTGPKKRAANRDGNYRCLH</sequence>
<dbReference type="GO" id="GO:0005776">
    <property type="term" value="C:autophagosome"/>
    <property type="evidence" value="ECO:0007669"/>
    <property type="project" value="UniProtKB-SubCell"/>
</dbReference>
<protein>
    <submittedName>
        <fullName evidence="12">Uncharacterized protein</fullName>
    </submittedName>
</protein>
<evidence type="ECO:0000256" key="3">
    <source>
        <dbReference type="ARBA" id="ARBA00022490"/>
    </source>
</evidence>
<dbReference type="EMBL" id="MTYJ01000306">
    <property type="protein sequence ID" value="OWA53176.1"/>
    <property type="molecule type" value="Genomic_DNA"/>
</dbReference>
<evidence type="ECO:0000256" key="8">
    <source>
        <dbReference type="ARBA" id="ARBA00023242"/>
    </source>
</evidence>
<dbReference type="InterPro" id="IPR029431">
    <property type="entry name" value="TP53INP"/>
</dbReference>
<dbReference type="AlphaFoldDB" id="A0A9X6NIC5"/>
<dbReference type="PANTHER" id="PTHR31671">
    <property type="entry name" value="DIABETES AND OBESITY REGULATED, ISOFORM G"/>
    <property type="match status" value="1"/>
</dbReference>
<name>A0A9X6NIC5_HYPEX</name>
<dbReference type="GO" id="GO:0031410">
    <property type="term" value="C:cytoplasmic vesicle"/>
    <property type="evidence" value="ECO:0007669"/>
    <property type="project" value="UniProtKB-KW"/>
</dbReference>
<gene>
    <name evidence="12" type="ORF">BV898_17610</name>
</gene>
<keyword evidence="4" id="KW-0072">Autophagy</keyword>
<keyword evidence="9" id="KW-0968">Cytoplasmic vesicle</keyword>
<evidence type="ECO:0000313" key="12">
    <source>
        <dbReference type="EMBL" id="OWA53176.1"/>
    </source>
</evidence>
<dbReference type="PANTHER" id="PTHR31671:SF3">
    <property type="entry name" value="DIABETES AND OBESITY REGULATED, ISOFORM G"/>
    <property type="match status" value="1"/>
</dbReference>
<keyword evidence="5" id="KW-0805">Transcription regulation</keyword>
<evidence type="ECO:0000256" key="6">
    <source>
        <dbReference type="ARBA" id="ARBA00023159"/>
    </source>
</evidence>
<keyword evidence="8" id="KW-0539">Nucleus</keyword>
<feature type="compositionally biased region" description="Basic residues" evidence="11">
    <location>
        <begin position="315"/>
        <end position="329"/>
    </location>
</feature>
<evidence type="ECO:0000256" key="10">
    <source>
        <dbReference type="ARBA" id="ARBA00034306"/>
    </source>
</evidence>
<reference evidence="13" key="1">
    <citation type="submission" date="2017-01" db="EMBL/GenBank/DDBJ databases">
        <title>Comparative genomics of anhydrobiosis in the tardigrade Hypsibius dujardini.</title>
        <authorList>
            <person name="Yoshida Y."/>
            <person name="Koutsovoulos G."/>
            <person name="Laetsch D."/>
            <person name="Stevens L."/>
            <person name="Kumar S."/>
            <person name="Horikawa D."/>
            <person name="Ishino K."/>
            <person name="Komine S."/>
            <person name="Tomita M."/>
            <person name="Blaxter M."/>
            <person name="Arakawa K."/>
        </authorList>
    </citation>
    <scope>NUCLEOTIDE SEQUENCE [LARGE SCALE GENOMIC DNA]</scope>
    <source>
        <strain evidence="13">Z151</strain>
    </source>
</reference>
<feature type="region of interest" description="Disordered" evidence="11">
    <location>
        <begin position="274"/>
        <end position="350"/>
    </location>
</feature>
<evidence type="ECO:0000313" key="13">
    <source>
        <dbReference type="Proteomes" id="UP000192578"/>
    </source>
</evidence>
<evidence type="ECO:0000256" key="9">
    <source>
        <dbReference type="ARBA" id="ARBA00023329"/>
    </source>
</evidence>